<dbReference type="PROSITE" id="PS00135">
    <property type="entry name" value="TRYPSIN_SER"/>
    <property type="match status" value="1"/>
</dbReference>
<dbReference type="PROSITE" id="PS50240">
    <property type="entry name" value="TRYPSIN_DOM"/>
    <property type="match status" value="2"/>
</dbReference>
<dbReference type="OrthoDB" id="10059102at2759"/>
<feature type="domain" description="Peptidase S1" evidence="10">
    <location>
        <begin position="32"/>
        <end position="274"/>
    </location>
</feature>
<dbReference type="PANTHER" id="PTHR24276:SF91">
    <property type="entry name" value="AT26814P-RELATED"/>
    <property type="match status" value="1"/>
</dbReference>
<dbReference type="SMART" id="SM00020">
    <property type="entry name" value="Tryp_SPc"/>
    <property type="match status" value="2"/>
</dbReference>
<dbReference type="EMBL" id="CAJNRD030001116">
    <property type="protein sequence ID" value="CAG5075611.1"/>
    <property type="molecule type" value="Genomic_DNA"/>
</dbReference>
<dbReference type="InterPro" id="IPR001314">
    <property type="entry name" value="Peptidase_S1A"/>
</dbReference>
<dbReference type="Pfam" id="PF00089">
    <property type="entry name" value="Trypsin"/>
    <property type="match status" value="2"/>
</dbReference>
<dbReference type="InterPro" id="IPR033116">
    <property type="entry name" value="TRYPSIN_SER"/>
</dbReference>
<gene>
    <name evidence="11" type="ORF">HICCMSTLAB_LOCUS1765</name>
</gene>
<evidence type="ECO:0000256" key="7">
    <source>
        <dbReference type="ARBA" id="ARBA00023157"/>
    </source>
</evidence>
<sequence>MFKLLISLIFFTVVAADPLRGFPFFRRFPGRIVGGDNTTIEDVPYQISLQVYGGHNCGGSIISKEWIVTAGHCVSSAVSSHSVRAGTTFHNTGGSHHTVAEIIRHEGYGSDKSGFPINDIALIRVQEVFQFDETRQPIPLFNPDEEAIPGSISVITGWGNTLSEFPDNLQTVDVPIISKAQCNENYASYGGIPENEICAAYPGGGKDACQGDSGGPLAIEGRLAGLTSWGIGCARPEYPGMFKLLISLIFFTVVAADPLRGFPFFRRFSGRIVGGDNTTIENVSYQISLQVYGGHNCGGSIISKEWIVTAGHCVSSDVSIHSVRAGTTFHNMGGSHHTVAEIVRHEGYGLDRSGFLMNDIALIRVNEVFQFDETRQPIPLFNPDEEAIPGSISVITGWGDTLSEFPDNLQTVDVTIISKAQCNENYASYGGIPENEICAAYPGGGKDACQGDSGGPLAIEGRLAGLTSWGIGCARPEYPGVYTEVAAFRSWIKQKTGI</sequence>
<dbReference type="CDD" id="cd00190">
    <property type="entry name" value="Tryp_SPc"/>
    <property type="match status" value="2"/>
</dbReference>
<dbReference type="InterPro" id="IPR001254">
    <property type="entry name" value="Trypsin_dom"/>
</dbReference>
<dbReference type="InterPro" id="IPR009003">
    <property type="entry name" value="Peptidase_S1_PA"/>
</dbReference>
<feature type="chain" id="PRO_5035188180" evidence="9">
    <location>
        <begin position="17"/>
        <end position="498"/>
    </location>
</feature>
<evidence type="ECO:0000313" key="11">
    <source>
        <dbReference type="EMBL" id="CAG5075611.1"/>
    </source>
</evidence>
<evidence type="ECO:0000256" key="4">
    <source>
        <dbReference type="ARBA" id="ARBA00022801"/>
    </source>
</evidence>
<evidence type="ECO:0000256" key="5">
    <source>
        <dbReference type="ARBA" id="ARBA00022825"/>
    </source>
</evidence>
<keyword evidence="5 8" id="KW-0720">Serine protease</keyword>
<evidence type="ECO:0000256" key="3">
    <source>
        <dbReference type="ARBA" id="ARBA00022729"/>
    </source>
</evidence>
<dbReference type="InterPro" id="IPR043504">
    <property type="entry name" value="Peptidase_S1_PA_chymotrypsin"/>
</dbReference>
<dbReference type="GO" id="GO:0006508">
    <property type="term" value="P:proteolysis"/>
    <property type="evidence" value="ECO:0007669"/>
    <property type="project" value="UniProtKB-KW"/>
</dbReference>
<dbReference type="PROSITE" id="PS00134">
    <property type="entry name" value="TRYPSIN_HIS"/>
    <property type="match status" value="1"/>
</dbReference>
<reference evidence="11" key="1">
    <citation type="submission" date="2021-04" db="EMBL/GenBank/DDBJ databases">
        <authorList>
            <person name="Chebbi M.A.C M."/>
        </authorList>
    </citation>
    <scope>NUCLEOTIDE SEQUENCE</scope>
</reference>
<dbReference type="FunFam" id="2.40.10.10:FF:000077">
    <property type="entry name" value="Predicted protein"/>
    <property type="match status" value="2"/>
</dbReference>
<evidence type="ECO:0000313" key="12">
    <source>
        <dbReference type="Proteomes" id="UP000786811"/>
    </source>
</evidence>
<comment type="caution">
    <text evidence="11">The sequence shown here is derived from an EMBL/GenBank/DDBJ whole genome shotgun (WGS) entry which is preliminary data.</text>
</comment>
<dbReference type="SUPFAM" id="SSF50494">
    <property type="entry name" value="Trypsin-like serine proteases"/>
    <property type="match status" value="2"/>
</dbReference>
<dbReference type="PANTHER" id="PTHR24276">
    <property type="entry name" value="POLYSERASE-RELATED"/>
    <property type="match status" value="1"/>
</dbReference>
<dbReference type="PRINTS" id="PR00722">
    <property type="entry name" value="CHYMOTRYPSIN"/>
</dbReference>
<organism evidence="11 12">
    <name type="scientific">Cotesia congregata</name>
    <name type="common">Parasitoid wasp</name>
    <name type="synonym">Apanteles congregatus</name>
    <dbReference type="NCBI Taxonomy" id="51543"/>
    <lineage>
        <taxon>Eukaryota</taxon>
        <taxon>Metazoa</taxon>
        <taxon>Ecdysozoa</taxon>
        <taxon>Arthropoda</taxon>
        <taxon>Hexapoda</taxon>
        <taxon>Insecta</taxon>
        <taxon>Pterygota</taxon>
        <taxon>Neoptera</taxon>
        <taxon>Endopterygota</taxon>
        <taxon>Hymenoptera</taxon>
        <taxon>Apocrita</taxon>
        <taxon>Ichneumonoidea</taxon>
        <taxon>Braconidae</taxon>
        <taxon>Microgastrinae</taxon>
        <taxon>Cotesia</taxon>
    </lineage>
</organism>
<accession>A0A8J2H5E1</accession>
<feature type="domain" description="Peptidase S1" evidence="10">
    <location>
        <begin position="272"/>
        <end position="497"/>
    </location>
</feature>
<proteinExistence type="inferred from homology"/>
<keyword evidence="3 9" id="KW-0732">Signal</keyword>
<dbReference type="GO" id="GO:0004252">
    <property type="term" value="F:serine-type endopeptidase activity"/>
    <property type="evidence" value="ECO:0007669"/>
    <property type="project" value="InterPro"/>
</dbReference>
<dbReference type="InterPro" id="IPR018114">
    <property type="entry name" value="TRYPSIN_HIS"/>
</dbReference>
<dbReference type="Gene3D" id="2.40.10.10">
    <property type="entry name" value="Trypsin-like serine proteases"/>
    <property type="match status" value="3"/>
</dbReference>
<evidence type="ECO:0000256" key="1">
    <source>
        <dbReference type="ARBA" id="ARBA00007664"/>
    </source>
</evidence>
<keyword evidence="4 8" id="KW-0378">Hydrolase</keyword>
<evidence type="ECO:0000256" key="6">
    <source>
        <dbReference type="ARBA" id="ARBA00023145"/>
    </source>
</evidence>
<keyword evidence="2 8" id="KW-0645">Protease</keyword>
<name>A0A8J2H5E1_COTCN</name>
<evidence type="ECO:0000256" key="2">
    <source>
        <dbReference type="ARBA" id="ARBA00022670"/>
    </source>
</evidence>
<dbReference type="Proteomes" id="UP000786811">
    <property type="component" value="Unassembled WGS sequence"/>
</dbReference>
<evidence type="ECO:0000256" key="9">
    <source>
        <dbReference type="SAM" id="SignalP"/>
    </source>
</evidence>
<dbReference type="AlphaFoldDB" id="A0A8J2H5E1"/>
<evidence type="ECO:0000256" key="8">
    <source>
        <dbReference type="RuleBase" id="RU363034"/>
    </source>
</evidence>
<keyword evidence="7" id="KW-1015">Disulfide bond</keyword>
<feature type="signal peptide" evidence="9">
    <location>
        <begin position="1"/>
        <end position="16"/>
    </location>
</feature>
<protein>
    <submittedName>
        <fullName evidence="11">Similar to TRYP1: Trypsin-1 (Anopheles gambiae)</fullName>
    </submittedName>
</protein>
<keyword evidence="6" id="KW-0865">Zymogen</keyword>
<dbReference type="InterPro" id="IPR050430">
    <property type="entry name" value="Peptidase_S1"/>
</dbReference>
<evidence type="ECO:0000259" key="10">
    <source>
        <dbReference type="PROSITE" id="PS50240"/>
    </source>
</evidence>
<keyword evidence="12" id="KW-1185">Reference proteome</keyword>
<comment type="similarity">
    <text evidence="1">Belongs to the peptidase S1 family.</text>
</comment>